<dbReference type="PANTHER" id="PTHR42861">
    <property type="entry name" value="CALCIUM-TRANSPORTING ATPASE"/>
    <property type="match status" value="1"/>
</dbReference>
<accession>A0ABW0UXY0</accession>
<dbReference type="InterPro" id="IPR023299">
    <property type="entry name" value="ATPase_P-typ_cyto_dom_N"/>
</dbReference>
<comment type="catalytic activity">
    <reaction evidence="8">
        <text>ATP + H2O = ADP + phosphate + H(+)</text>
        <dbReference type="Rhea" id="RHEA:13065"/>
        <dbReference type="ChEBI" id="CHEBI:15377"/>
        <dbReference type="ChEBI" id="CHEBI:15378"/>
        <dbReference type="ChEBI" id="CHEBI:30616"/>
        <dbReference type="ChEBI" id="CHEBI:43474"/>
        <dbReference type="ChEBI" id="CHEBI:456216"/>
    </reaction>
</comment>
<dbReference type="InterPro" id="IPR008250">
    <property type="entry name" value="ATPase_P-typ_transduc_dom_A_sf"/>
</dbReference>
<dbReference type="Pfam" id="PF00702">
    <property type="entry name" value="Hydrolase"/>
    <property type="match status" value="1"/>
</dbReference>
<dbReference type="Pfam" id="PF00122">
    <property type="entry name" value="E1-E2_ATPase"/>
    <property type="match status" value="1"/>
</dbReference>
<gene>
    <name evidence="11" type="ORF">ACFPZJ_25450</name>
</gene>
<dbReference type="SUPFAM" id="SSF81653">
    <property type="entry name" value="Calcium ATPase, transduction domain A"/>
    <property type="match status" value="1"/>
</dbReference>
<dbReference type="Proteomes" id="UP001596154">
    <property type="component" value="Unassembled WGS sequence"/>
</dbReference>
<keyword evidence="7" id="KW-0472">Membrane</keyword>
<dbReference type="InterPro" id="IPR006068">
    <property type="entry name" value="ATPase_P-typ_cation-transptr_C"/>
</dbReference>
<dbReference type="InterPro" id="IPR044492">
    <property type="entry name" value="P_typ_ATPase_HD_dom"/>
</dbReference>
<comment type="caution">
    <text evidence="11">The sequence shown here is derived from an EMBL/GenBank/DDBJ whole genome shotgun (WGS) entry which is preliminary data.</text>
</comment>
<name>A0ABW0UXY0_9ACTN</name>
<evidence type="ECO:0000313" key="12">
    <source>
        <dbReference type="Proteomes" id="UP001596154"/>
    </source>
</evidence>
<dbReference type="PROSITE" id="PS00154">
    <property type="entry name" value="ATPASE_E1_E2"/>
    <property type="match status" value="1"/>
</dbReference>
<evidence type="ECO:0000256" key="2">
    <source>
        <dbReference type="ARBA" id="ARBA00022692"/>
    </source>
</evidence>
<keyword evidence="12" id="KW-1185">Reference proteome</keyword>
<protein>
    <submittedName>
        <fullName evidence="11">HAD-IC family P-type ATPase</fullName>
    </submittedName>
</protein>
<dbReference type="Gene3D" id="1.20.1110.10">
    <property type="entry name" value="Calcium-transporting ATPase, transmembrane domain"/>
    <property type="match status" value="2"/>
</dbReference>
<dbReference type="Pfam" id="PF00689">
    <property type="entry name" value="Cation_ATPase_C"/>
    <property type="match status" value="1"/>
</dbReference>
<evidence type="ECO:0000259" key="10">
    <source>
        <dbReference type="Pfam" id="PF00689"/>
    </source>
</evidence>
<dbReference type="EMBL" id="JBHSNY010000009">
    <property type="protein sequence ID" value="MFC5637090.1"/>
    <property type="molecule type" value="Genomic_DNA"/>
</dbReference>
<dbReference type="InterPro" id="IPR018303">
    <property type="entry name" value="ATPase_P-typ_P_site"/>
</dbReference>
<evidence type="ECO:0000256" key="3">
    <source>
        <dbReference type="ARBA" id="ARBA00022741"/>
    </source>
</evidence>
<dbReference type="InterPro" id="IPR023214">
    <property type="entry name" value="HAD_sf"/>
</dbReference>
<dbReference type="InterPro" id="IPR059000">
    <property type="entry name" value="ATPase_P-type_domA"/>
</dbReference>
<keyword evidence="5" id="KW-1278">Translocase</keyword>
<feature type="domain" description="Cation-transporting P-type ATPase C-terminal" evidence="10">
    <location>
        <begin position="1249"/>
        <end position="1403"/>
    </location>
</feature>
<evidence type="ECO:0000256" key="4">
    <source>
        <dbReference type="ARBA" id="ARBA00022840"/>
    </source>
</evidence>
<keyword evidence="2" id="KW-0812">Transmembrane</keyword>
<evidence type="ECO:0000256" key="7">
    <source>
        <dbReference type="ARBA" id="ARBA00023136"/>
    </source>
</evidence>
<feature type="domain" description="P-type ATPase A" evidence="9">
    <location>
        <begin position="689"/>
        <end position="800"/>
    </location>
</feature>
<dbReference type="PRINTS" id="PR00119">
    <property type="entry name" value="CATATPASE"/>
</dbReference>
<evidence type="ECO:0000259" key="9">
    <source>
        <dbReference type="Pfam" id="PF00122"/>
    </source>
</evidence>
<dbReference type="Gene3D" id="3.40.1110.10">
    <property type="entry name" value="Calcium-transporting ATPase, cytoplasmic domain N"/>
    <property type="match status" value="2"/>
</dbReference>
<proteinExistence type="predicted"/>
<dbReference type="SFLD" id="SFLDF00027">
    <property type="entry name" value="p-type_atpase"/>
    <property type="match status" value="1"/>
</dbReference>
<dbReference type="Gene3D" id="2.70.150.10">
    <property type="entry name" value="Calcium-transporting ATPase, cytoplasmic transduction domain A"/>
    <property type="match status" value="1"/>
</dbReference>
<evidence type="ECO:0000256" key="6">
    <source>
        <dbReference type="ARBA" id="ARBA00022989"/>
    </source>
</evidence>
<keyword evidence="3" id="KW-0547">Nucleotide-binding</keyword>
<dbReference type="InterPro" id="IPR001757">
    <property type="entry name" value="P_typ_ATPase"/>
</dbReference>
<evidence type="ECO:0000256" key="5">
    <source>
        <dbReference type="ARBA" id="ARBA00022967"/>
    </source>
</evidence>
<reference evidence="12" key="1">
    <citation type="journal article" date="2019" name="Int. J. Syst. Evol. Microbiol.">
        <title>The Global Catalogue of Microorganisms (GCM) 10K type strain sequencing project: providing services to taxonomists for standard genome sequencing and annotation.</title>
        <authorList>
            <consortium name="The Broad Institute Genomics Platform"/>
            <consortium name="The Broad Institute Genome Sequencing Center for Infectious Disease"/>
            <person name="Wu L."/>
            <person name="Ma J."/>
        </authorList>
    </citation>
    <scope>NUCLEOTIDE SEQUENCE [LARGE SCALE GENOMIC DNA]</scope>
    <source>
        <strain evidence="12">CGMCC 4.7248</strain>
    </source>
</reference>
<dbReference type="NCBIfam" id="TIGR01494">
    <property type="entry name" value="ATPase_P-type"/>
    <property type="match status" value="2"/>
</dbReference>
<dbReference type="SUPFAM" id="SSF56784">
    <property type="entry name" value="HAD-like"/>
    <property type="match status" value="1"/>
</dbReference>
<comment type="subcellular location">
    <subcellularLocation>
        <location evidence="1">Cell membrane</location>
        <topology evidence="1">Multi-pass membrane protein</topology>
    </subcellularLocation>
</comment>
<dbReference type="InterPro" id="IPR036412">
    <property type="entry name" value="HAD-like_sf"/>
</dbReference>
<organism evidence="11 12">
    <name type="scientific">Streptomyces bullii</name>
    <dbReference type="NCBI Taxonomy" id="349910"/>
    <lineage>
        <taxon>Bacteria</taxon>
        <taxon>Bacillati</taxon>
        <taxon>Actinomycetota</taxon>
        <taxon>Actinomycetes</taxon>
        <taxon>Kitasatosporales</taxon>
        <taxon>Streptomycetaceae</taxon>
        <taxon>Streptomyces</taxon>
    </lineage>
</organism>
<dbReference type="SUPFAM" id="SSF81665">
    <property type="entry name" value="Calcium ATPase, transmembrane domain M"/>
    <property type="match status" value="1"/>
</dbReference>
<dbReference type="SFLD" id="SFLDG00002">
    <property type="entry name" value="C1.7:_P-type_atpase_like"/>
    <property type="match status" value="1"/>
</dbReference>
<dbReference type="PRINTS" id="PR00120">
    <property type="entry name" value="HATPASE"/>
</dbReference>
<keyword evidence="4" id="KW-0067">ATP-binding</keyword>
<dbReference type="RefSeq" id="WP_381025970.1">
    <property type="nucleotide sequence ID" value="NZ_JBHSNY010000009.1"/>
</dbReference>
<dbReference type="InterPro" id="IPR023298">
    <property type="entry name" value="ATPase_P-typ_TM_dom_sf"/>
</dbReference>
<sequence length="1447" mass="150396">MLTRFDVAPLVGAVAGAAAGAARTTAQGVTSAYDTTRRVRNVARNALAGDTHWRAGHRVHVALRHPGGDAAALARKVAAELLDHPDVLAAYWDEGLSRLVVTAVEEAATDRVTERAGELAARLGLAEGAEPEDEDEAVHPGDPREVRVAVAGLLLDAAGTAGALAGRSLRLPPSPRMVTATVTLLRENPRFRALLRRRFGRTGRELILAATNAAVHGAGQSPVSLVLDGLLRTGQLTEAVARAAAFEALHDDVCLPERTSLPCPPCTRPPLRVTPAKEYAANASAGSLAGALATLLVMHDPNEAAEAVLAGSPKAARYGPAAFSAALGAFLARSGILVRSAERLRQLEIADSLVLHADALRNRRRPDSADDCAPDDPADDPIDPFAEAVLDAARRAGLHVVIAGGSDLKDITRLADEVAPPRRPFGDVVRTLQGDGRCVVTVARLDETGDDDVAHGLPAGDVAIALTDARAAIAWGADALAPGGLADVWRMLTAIPAARRVGRRSQTLARAGAALSGLMVARGSSPRTPGWLPFSRHAPVNLAACNALLTGWIEATRVARATPPPPRLHIPWHALEPDEARARLRPAEPDPELSGLALLADRTRQRAARLARNPAAAPARWTWQAAGAVRRELDDPLTPVLATGAVASALLGSLVDALLVVGAMDINAVAGGLQRLRAEQALARLAARQQPKARKQNGDRRTVTVDAARLRPGDEISLGAGDVVPADARLLDADGLEVDESALTGESLPVTKSVEATPGAPVAQRACMVFEGTTVVAGRATALVVDTGEQTEAGRAVTLAARTPPPAGVQARLQELTRKALPVTFTGGAAVTGLSLLRGSPIRRAVSGGVAVAVAAVPEGLPLVATVAQMAAARRLSRRGVLVRTPRTLEALGRVDTVCFDKTGTLTENKLRLVRVATADGAVLEPDAEHAVPILRLAARACPQEETGEGRRVAHATDEAVLDAAPPDETWVPVGELPFEASRGYAGAVGRDGVAGADGLLVVKGAPETVLPACRDLPDDAMDRAHELAGRGLRVLAVAQRPCRAQDAEAELDADLAELEFRGFVALADVPRDTSHALLAELRRSGILPVMLTGDHPETARAIALQLGWPEETEVVTGDELVAMERGERVRVLRGAGVVARVAPEQKLHVVEALQQAGRVVAMTGDGANDAAAIRAADVGVGIEARGSAAARNAADLVLTTGDLSVLVDAVVEGRALWRSVADAVSILIGGNAGEVGFSVLGTLLAGASPLSTRQLLLVNLLTDMFPAMAVAVTPSDDPATAQHAATGPMGLDVLGVPLLRTIRRRGVTTCLGAVTAYLFGRLTPGTERRSTTMALCGVVGAQLVQTLSGRRHSPLVWATALGSAAVLAALVQTPGVSHFFGCTPLGPVAWAGVALAIALSALAPRLERMEPVRNMYANAAQLALHLNGLVQRAREMLHSGIARPVA</sequence>
<evidence type="ECO:0000256" key="1">
    <source>
        <dbReference type="ARBA" id="ARBA00004651"/>
    </source>
</evidence>
<evidence type="ECO:0000256" key="8">
    <source>
        <dbReference type="ARBA" id="ARBA00049360"/>
    </source>
</evidence>
<keyword evidence="6" id="KW-1133">Transmembrane helix</keyword>
<evidence type="ECO:0000313" key="11">
    <source>
        <dbReference type="EMBL" id="MFC5637090.1"/>
    </source>
</evidence>
<dbReference type="SFLD" id="SFLDS00003">
    <property type="entry name" value="Haloacid_Dehalogenase"/>
    <property type="match status" value="1"/>
</dbReference>
<dbReference type="Gene3D" id="3.40.50.1000">
    <property type="entry name" value="HAD superfamily/HAD-like"/>
    <property type="match status" value="2"/>
</dbReference>